<sequence length="354" mass="40782">MQIETEDPHETINNYKLRIDERISRFFDRKEAETKDDLSRRVIRMIREYTEGGGKRLRPIFLVLGYRLFADENNAIFDASISIELAQSYLLIHDDVIDDSDLRRGKPSMHIRLWRSFFPESEKGKKMGEGLAIVAGDLAETYAHESLINSDFDPSLLLLADMELTKTIEMTGYGQFLDVVSGTLNDFRENDLIRLHLWKTARYTLEGPLAMGALLSGRHDQIMDLRLFGRTLGIAFQLKDDILGLFGDEATTGKSIYSDVNEGKRTLLMIKAMEFSDRQDAEFIDRILRRGNVTQEEFERIRNIVMKSGSYDYSVKLMDSLVAKSKEYLNRIRGNSCAKTYLSWLSDYLVARDH</sequence>
<evidence type="ECO:0000256" key="6">
    <source>
        <dbReference type="RuleBase" id="RU004466"/>
    </source>
</evidence>
<dbReference type="InterPro" id="IPR033749">
    <property type="entry name" value="Polyprenyl_synt_CS"/>
</dbReference>
<keyword evidence="5" id="KW-0460">Magnesium</keyword>
<evidence type="ECO:0000313" key="7">
    <source>
        <dbReference type="EMBL" id="CAC12434.1"/>
    </source>
</evidence>
<dbReference type="PANTHER" id="PTHR12001:SF85">
    <property type="entry name" value="SHORT CHAIN ISOPRENYL DIPHOSPHATE SYNTHASE"/>
    <property type="match status" value="1"/>
</dbReference>
<dbReference type="InParanoid" id="Q9HIM6"/>
<dbReference type="PROSITE" id="PS00444">
    <property type="entry name" value="POLYPRENYL_SYNTHASE_2"/>
    <property type="match status" value="1"/>
</dbReference>
<dbReference type="InterPro" id="IPR008949">
    <property type="entry name" value="Isoprenoid_synthase_dom_sf"/>
</dbReference>
<dbReference type="HOGENOM" id="CLU_014015_2_1_2"/>
<dbReference type="GO" id="GO:0004659">
    <property type="term" value="F:prenyltransferase activity"/>
    <property type="evidence" value="ECO:0007669"/>
    <property type="project" value="InterPro"/>
</dbReference>
<evidence type="ECO:0000256" key="3">
    <source>
        <dbReference type="ARBA" id="ARBA00022679"/>
    </source>
</evidence>
<dbReference type="AlphaFoldDB" id="Q9HIM6"/>
<organism evidence="7 8">
    <name type="scientific">Thermoplasma acidophilum (strain ATCC 25905 / DSM 1728 / JCM 9062 / NBRC 15155 / AMRC-C165)</name>
    <dbReference type="NCBI Taxonomy" id="273075"/>
    <lineage>
        <taxon>Archaea</taxon>
        <taxon>Methanobacteriati</taxon>
        <taxon>Thermoplasmatota</taxon>
        <taxon>Thermoplasmata</taxon>
        <taxon>Thermoplasmatales</taxon>
        <taxon>Thermoplasmataceae</taxon>
        <taxon>Thermoplasma</taxon>
    </lineage>
</organism>
<reference evidence="7 8" key="1">
    <citation type="journal article" date="2000" name="Nature">
        <title>The genome sequence of the thermoacidophilic scavenger Thermoplasma acidophilum.</title>
        <authorList>
            <person name="Ruepp A."/>
            <person name="Graml W."/>
            <person name="Santos-Martinez M.L."/>
            <person name="Koretke K.K."/>
            <person name="Volker C."/>
            <person name="Mewes H.W."/>
            <person name="Frishman D."/>
            <person name="Stocker S."/>
            <person name="Lupas A.N."/>
            <person name="Baumeister W."/>
        </authorList>
    </citation>
    <scope>NUCLEOTIDE SEQUENCE [LARGE SCALE GENOMIC DNA]</scope>
    <source>
        <strain evidence="8">ATCC 25905 / DSM 1728 / JCM 9062 / NBRC 15155 / AMRC-C165</strain>
    </source>
</reference>
<dbReference type="CDD" id="cd00685">
    <property type="entry name" value="Trans_IPPS_HT"/>
    <property type="match status" value="1"/>
</dbReference>
<name>Q9HIM6_THEAC</name>
<dbReference type="Gene3D" id="1.10.600.10">
    <property type="entry name" value="Farnesyl Diphosphate Synthase"/>
    <property type="match status" value="1"/>
</dbReference>
<proteinExistence type="inferred from homology"/>
<dbReference type="eggNOG" id="arCOG01726">
    <property type="taxonomic scope" value="Archaea"/>
</dbReference>
<dbReference type="SFLD" id="SFLDS00005">
    <property type="entry name" value="Isoprenoid_Synthase_Type_I"/>
    <property type="match status" value="1"/>
</dbReference>
<evidence type="ECO:0000256" key="5">
    <source>
        <dbReference type="ARBA" id="ARBA00022842"/>
    </source>
</evidence>
<dbReference type="STRING" id="273075.gene:9572536"/>
<gene>
    <name evidence="7" type="ordered locus">Ta1313</name>
</gene>
<dbReference type="GO" id="GO:0046872">
    <property type="term" value="F:metal ion binding"/>
    <property type="evidence" value="ECO:0007669"/>
    <property type="project" value="UniProtKB-KW"/>
</dbReference>
<dbReference type="EMBL" id="AL445067">
    <property type="protein sequence ID" value="CAC12434.1"/>
    <property type="molecule type" value="Genomic_DNA"/>
</dbReference>
<evidence type="ECO:0000256" key="2">
    <source>
        <dbReference type="ARBA" id="ARBA00006706"/>
    </source>
</evidence>
<protein>
    <submittedName>
        <fullName evidence="7">Geranylgeranyl pyrophosphate synthase related protein</fullName>
    </submittedName>
</protein>
<dbReference type="PaxDb" id="273075-Ta1313"/>
<dbReference type="PANTHER" id="PTHR12001">
    <property type="entry name" value="GERANYLGERANYL PYROPHOSPHATE SYNTHASE"/>
    <property type="match status" value="1"/>
</dbReference>
<keyword evidence="3 6" id="KW-0808">Transferase</keyword>
<dbReference type="EnsemblBacteria" id="CAC12434">
    <property type="protein sequence ID" value="CAC12434"/>
    <property type="gene ID" value="CAC12434"/>
</dbReference>
<comment type="cofactor">
    <cofactor evidence="1">
        <name>Mg(2+)</name>
        <dbReference type="ChEBI" id="CHEBI:18420"/>
    </cofactor>
</comment>
<keyword evidence="8" id="KW-1185">Reference proteome</keyword>
<accession>Q9HIM6</accession>
<keyword evidence="4" id="KW-0479">Metal-binding</keyword>
<evidence type="ECO:0000256" key="4">
    <source>
        <dbReference type="ARBA" id="ARBA00022723"/>
    </source>
</evidence>
<dbReference type="Pfam" id="PF00348">
    <property type="entry name" value="polyprenyl_synt"/>
    <property type="match status" value="1"/>
</dbReference>
<dbReference type="InterPro" id="IPR000092">
    <property type="entry name" value="Polyprenyl_synt"/>
</dbReference>
<dbReference type="Proteomes" id="UP000001024">
    <property type="component" value="Chromosome"/>
</dbReference>
<comment type="similarity">
    <text evidence="2 6">Belongs to the FPP/GGPP synthase family.</text>
</comment>
<dbReference type="OrthoDB" id="26738at2157"/>
<dbReference type="RefSeq" id="WP_010901719.1">
    <property type="nucleotide sequence ID" value="NC_002578.1"/>
</dbReference>
<dbReference type="SUPFAM" id="SSF48576">
    <property type="entry name" value="Terpenoid synthases"/>
    <property type="match status" value="1"/>
</dbReference>
<dbReference type="PROSITE" id="PS00723">
    <property type="entry name" value="POLYPRENYL_SYNTHASE_1"/>
    <property type="match status" value="1"/>
</dbReference>
<dbReference type="GO" id="GO:0008299">
    <property type="term" value="P:isoprenoid biosynthetic process"/>
    <property type="evidence" value="ECO:0007669"/>
    <property type="project" value="InterPro"/>
</dbReference>
<evidence type="ECO:0000256" key="1">
    <source>
        <dbReference type="ARBA" id="ARBA00001946"/>
    </source>
</evidence>
<evidence type="ECO:0000313" key="8">
    <source>
        <dbReference type="Proteomes" id="UP000001024"/>
    </source>
</evidence>
<dbReference type="KEGG" id="tac:Ta1313"/>